<keyword evidence="4" id="KW-0677">Repeat</keyword>
<dbReference type="Gene3D" id="1.10.220.100">
    <property type="entry name" value="conserved c-terminal region of ge- 1"/>
    <property type="match status" value="1"/>
</dbReference>
<dbReference type="PANTHER" id="PTHR15598">
    <property type="entry name" value="ENHANCER OF MRNA-DECAPPING PROTEIN 4"/>
    <property type="match status" value="1"/>
</dbReference>
<proteinExistence type="predicted"/>
<evidence type="ECO:0000256" key="1">
    <source>
        <dbReference type="ARBA" id="ARBA00004496"/>
    </source>
</evidence>
<organism evidence="6 7">
    <name type="scientific">Parascaris equorum</name>
    <name type="common">Equine roundworm</name>
    <dbReference type="NCBI Taxonomy" id="6256"/>
    <lineage>
        <taxon>Eukaryota</taxon>
        <taxon>Metazoa</taxon>
        <taxon>Ecdysozoa</taxon>
        <taxon>Nematoda</taxon>
        <taxon>Chromadorea</taxon>
        <taxon>Rhabditida</taxon>
        <taxon>Spirurina</taxon>
        <taxon>Ascaridomorpha</taxon>
        <taxon>Ascaridoidea</taxon>
        <taxon>Ascarididae</taxon>
        <taxon>Parascaris</taxon>
    </lineage>
</organism>
<accession>A0A914RT74</accession>
<dbReference type="PANTHER" id="PTHR15598:SF5">
    <property type="entry name" value="ENHANCER OF MRNA-DECAPPING PROTEIN 4"/>
    <property type="match status" value="1"/>
</dbReference>
<dbReference type="InterPro" id="IPR049404">
    <property type="entry name" value="EDC4_C"/>
</dbReference>
<reference evidence="7" key="1">
    <citation type="submission" date="2022-11" db="UniProtKB">
        <authorList>
            <consortium name="WormBaseParasite"/>
        </authorList>
    </citation>
    <scope>IDENTIFICATION</scope>
</reference>
<name>A0A914RT74_PAREQ</name>
<keyword evidence="3" id="KW-0853">WD repeat</keyword>
<comment type="subcellular location">
    <subcellularLocation>
        <location evidence="1">Cytoplasm</location>
    </subcellularLocation>
</comment>
<dbReference type="InterPro" id="IPR044938">
    <property type="entry name" value="EDC4_C_sf"/>
</dbReference>
<dbReference type="GO" id="GO:0000932">
    <property type="term" value="C:P-body"/>
    <property type="evidence" value="ECO:0007669"/>
    <property type="project" value="TreeGrafter"/>
</dbReference>
<evidence type="ECO:0000313" key="7">
    <source>
        <dbReference type="WBParaSite" id="PEQ_0000516901-mRNA-1"/>
    </source>
</evidence>
<evidence type="ECO:0000256" key="2">
    <source>
        <dbReference type="ARBA" id="ARBA00022490"/>
    </source>
</evidence>
<evidence type="ECO:0000256" key="3">
    <source>
        <dbReference type="ARBA" id="ARBA00022574"/>
    </source>
</evidence>
<dbReference type="Pfam" id="PF21289">
    <property type="entry name" value="EDC4_C"/>
    <property type="match status" value="1"/>
</dbReference>
<protein>
    <recommendedName>
        <fullName evidence="5">Enhancer of mRNA-decapping protein 4 C-terminal domain-containing protein</fullName>
    </recommendedName>
</protein>
<dbReference type="GO" id="GO:0031087">
    <property type="term" value="P:deadenylation-independent decapping of nuclear-transcribed mRNA"/>
    <property type="evidence" value="ECO:0007669"/>
    <property type="project" value="InterPro"/>
</dbReference>
<keyword evidence="6" id="KW-1185">Reference proteome</keyword>
<keyword evidence="2" id="KW-0963">Cytoplasm</keyword>
<evidence type="ECO:0000313" key="6">
    <source>
        <dbReference type="Proteomes" id="UP000887564"/>
    </source>
</evidence>
<evidence type="ECO:0000256" key="4">
    <source>
        <dbReference type="ARBA" id="ARBA00022737"/>
    </source>
</evidence>
<sequence length="246" mass="27529">MLQHHHGAAVNDELVKSVRGAMMSVVVPALDTLCSNLFQQLNESFRAGLEQYLRQMRSLHEPVHQDTPQRLAVGTDAPSLIQLIEDRHIITAFETLLGIRRSASRGRIDISGRMALRSQAQSLIVIFSQKSIADPVVRLFQALTRKDLSALMFVCNNVDPETLFSTEQPLPQAILLCILNQLAIKLEGETDLKFRYIENSLLALRVKDPTIASSYRQVLERLHSSLSVYSCVVGLIVESTNAVRNR</sequence>
<dbReference type="AlphaFoldDB" id="A0A914RT74"/>
<feature type="domain" description="Enhancer of mRNA-decapping protein 4 C-terminal" evidence="5">
    <location>
        <begin position="141"/>
        <end position="229"/>
    </location>
</feature>
<dbReference type="InterPro" id="IPR045152">
    <property type="entry name" value="EDC4-like"/>
</dbReference>
<dbReference type="WBParaSite" id="PEQ_0000516901-mRNA-1">
    <property type="protein sequence ID" value="PEQ_0000516901-mRNA-1"/>
    <property type="gene ID" value="PEQ_0000516901"/>
</dbReference>
<dbReference type="Proteomes" id="UP000887564">
    <property type="component" value="Unplaced"/>
</dbReference>
<evidence type="ECO:0000259" key="5">
    <source>
        <dbReference type="Pfam" id="PF21289"/>
    </source>
</evidence>